<evidence type="ECO:0000313" key="12">
    <source>
        <dbReference type="Proteomes" id="UP001208017"/>
    </source>
</evidence>
<evidence type="ECO:0000256" key="1">
    <source>
        <dbReference type="ARBA" id="ARBA00004651"/>
    </source>
</evidence>
<name>A0ABT3X442_9BACL</name>
<evidence type="ECO:0000256" key="8">
    <source>
        <dbReference type="ARBA" id="ARBA00038435"/>
    </source>
</evidence>
<dbReference type="InterPro" id="IPR052180">
    <property type="entry name" value="NhaC_Na-H+_Antiporter"/>
</dbReference>
<keyword evidence="6 9" id="KW-1133">Transmembrane helix</keyword>
<evidence type="ECO:0000256" key="4">
    <source>
        <dbReference type="ARBA" id="ARBA00022475"/>
    </source>
</evidence>
<dbReference type="PANTHER" id="PTHR33451">
    <property type="entry name" value="MALATE-2H(+)/NA(+)-LACTATE ANTIPORTER"/>
    <property type="match status" value="1"/>
</dbReference>
<keyword evidence="12" id="KW-1185">Reference proteome</keyword>
<keyword evidence="2" id="KW-0813">Transport</keyword>
<feature type="transmembrane region" description="Helical" evidence="9">
    <location>
        <begin position="266"/>
        <end position="286"/>
    </location>
</feature>
<sequence>MIDQKQVQTAAPIPLSLSVLPFAVVVAGLLAAHFWLDVPLYVGLVAGWAVACAIALWCGRGVWSTGVGTYRGLKSTFFVIGILLMIAALISSWMSSGTVPGMIWYGIQLVRPEYLVVTVFLLTGIGSMALGSSVGTLSTMGAALAGIGAAFEIPAGLIGGALICGAMIGDRVSPVSGTFHLVAGMTGTKAEDNYRPMWQTGFPMLIVSAGLFAWLGYGKATGPGGDPLSNPLVLVLLDTFAMPWYVLVPPAVVLALALFRVKILRSLSVGIFAGVLLTVTVQDASLPDALRTIWLGYDLTAEGRTVLHGGGVWPMLNMALLILFAGAMNGVMELSGMLETIIGRLLERIRRIGSLLLLTMGMSVAMGMLGCNQSISVIVPGRALRGTYDRMGVPPRYLVRAIADSGVVSSPLIPWNLHGILCSTAIGIATATYLPYAFYLWGLITVTFLSYLVLNFRKNQIKLDK</sequence>
<dbReference type="EMBL" id="JAPMLT010000012">
    <property type="protein sequence ID" value="MCX7571666.1"/>
    <property type="molecule type" value="Genomic_DNA"/>
</dbReference>
<organism evidence="11 12">
    <name type="scientific">Tumebacillus lacus</name>
    <dbReference type="NCBI Taxonomy" id="2995335"/>
    <lineage>
        <taxon>Bacteria</taxon>
        <taxon>Bacillati</taxon>
        <taxon>Bacillota</taxon>
        <taxon>Bacilli</taxon>
        <taxon>Bacillales</taxon>
        <taxon>Alicyclobacillaceae</taxon>
        <taxon>Tumebacillus</taxon>
    </lineage>
</organism>
<evidence type="ECO:0000256" key="9">
    <source>
        <dbReference type="SAM" id="Phobius"/>
    </source>
</evidence>
<evidence type="ECO:0000259" key="10">
    <source>
        <dbReference type="Pfam" id="PF03553"/>
    </source>
</evidence>
<feature type="transmembrane region" description="Helical" evidence="9">
    <location>
        <begin position="436"/>
        <end position="456"/>
    </location>
</feature>
<feature type="transmembrane region" description="Helical" evidence="9">
    <location>
        <begin position="75"/>
        <end position="94"/>
    </location>
</feature>
<proteinExistence type="inferred from homology"/>
<evidence type="ECO:0000256" key="5">
    <source>
        <dbReference type="ARBA" id="ARBA00022692"/>
    </source>
</evidence>
<accession>A0ABT3X442</accession>
<evidence type="ECO:0000256" key="7">
    <source>
        <dbReference type="ARBA" id="ARBA00023136"/>
    </source>
</evidence>
<feature type="transmembrane region" description="Helical" evidence="9">
    <location>
        <begin position="143"/>
        <end position="168"/>
    </location>
</feature>
<evidence type="ECO:0000256" key="3">
    <source>
        <dbReference type="ARBA" id="ARBA00022449"/>
    </source>
</evidence>
<reference evidence="11 12" key="1">
    <citation type="submission" date="2022-11" db="EMBL/GenBank/DDBJ databases">
        <title>Study of microbial diversity in lake waters.</title>
        <authorList>
            <person name="Zhang J."/>
        </authorList>
    </citation>
    <scope>NUCLEOTIDE SEQUENCE [LARGE SCALE GENOMIC DNA]</scope>
    <source>
        <strain evidence="11 12">DT12</strain>
    </source>
</reference>
<evidence type="ECO:0000256" key="6">
    <source>
        <dbReference type="ARBA" id="ARBA00022989"/>
    </source>
</evidence>
<dbReference type="PANTHER" id="PTHR33451:SF3">
    <property type="entry name" value="MALATE-2H(+)_NA(+)-LACTATE ANTIPORTER"/>
    <property type="match status" value="1"/>
</dbReference>
<protein>
    <recommendedName>
        <fullName evidence="10">Na+/H+ antiporter NhaC-like C-terminal domain-containing protein</fullName>
    </recommendedName>
</protein>
<dbReference type="RefSeq" id="WP_267152915.1">
    <property type="nucleotide sequence ID" value="NZ_JAPMLT010000012.1"/>
</dbReference>
<gene>
    <name evidence="11" type="ORF">OS242_17120</name>
</gene>
<evidence type="ECO:0000313" key="11">
    <source>
        <dbReference type="EMBL" id="MCX7571666.1"/>
    </source>
</evidence>
<feature type="domain" description="Na+/H+ antiporter NhaC-like C-terminal" evidence="10">
    <location>
        <begin position="165"/>
        <end position="455"/>
    </location>
</feature>
<dbReference type="Pfam" id="PF03553">
    <property type="entry name" value="Na_H_antiporter"/>
    <property type="match status" value="1"/>
</dbReference>
<dbReference type="Proteomes" id="UP001208017">
    <property type="component" value="Unassembled WGS sequence"/>
</dbReference>
<feature type="transmembrane region" description="Helical" evidence="9">
    <location>
        <begin position="352"/>
        <end position="375"/>
    </location>
</feature>
<comment type="similarity">
    <text evidence="8">Belongs to the NhaC Na(+)/H(+) (TC 2.A.35) antiporter family.</text>
</comment>
<keyword evidence="7 9" id="KW-0472">Membrane</keyword>
<feature type="transmembrane region" description="Helical" evidence="9">
    <location>
        <begin position="41"/>
        <end position="63"/>
    </location>
</feature>
<feature type="transmembrane region" description="Helical" evidence="9">
    <location>
        <begin position="114"/>
        <end position="131"/>
    </location>
</feature>
<keyword evidence="5 9" id="KW-0812">Transmembrane</keyword>
<feature type="transmembrane region" description="Helical" evidence="9">
    <location>
        <begin position="12"/>
        <end position="35"/>
    </location>
</feature>
<evidence type="ECO:0000256" key="2">
    <source>
        <dbReference type="ARBA" id="ARBA00022448"/>
    </source>
</evidence>
<comment type="subcellular location">
    <subcellularLocation>
        <location evidence="1">Cell membrane</location>
        <topology evidence="1">Multi-pass membrane protein</topology>
    </subcellularLocation>
</comment>
<comment type="caution">
    <text evidence="11">The sequence shown here is derived from an EMBL/GenBank/DDBJ whole genome shotgun (WGS) entry which is preliminary data.</text>
</comment>
<keyword evidence="4" id="KW-1003">Cell membrane</keyword>
<feature type="transmembrane region" description="Helical" evidence="9">
    <location>
        <begin position="240"/>
        <end position="259"/>
    </location>
</feature>
<feature type="transmembrane region" description="Helical" evidence="9">
    <location>
        <begin position="306"/>
        <end position="331"/>
    </location>
</feature>
<dbReference type="InterPro" id="IPR018461">
    <property type="entry name" value="Na/H_Antiport_NhaC-like_C"/>
</dbReference>
<keyword evidence="3" id="KW-0050">Antiport</keyword>